<keyword evidence="1" id="KW-0812">Transmembrane</keyword>
<dbReference type="EMBL" id="LVYD01000074">
    <property type="protein sequence ID" value="OQP59692.1"/>
    <property type="molecule type" value="Genomic_DNA"/>
</dbReference>
<keyword evidence="1" id="KW-1133">Transmembrane helix</keyword>
<reference evidence="3 4" key="1">
    <citation type="submission" date="2016-03" db="EMBL/GenBank/DDBJ databases">
        <title>Niastella vici sp. nov., isolated from farmland soil.</title>
        <authorList>
            <person name="Chen L."/>
            <person name="Wang D."/>
            <person name="Yang S."/>
            <person name="Wang G."/>
        </authorList>
    </citation>
    <scope>NUCLEOTIDE SEQUENCE [LARGE SCALE GENOMIC DNA]</scope>
    <source>
        <strain evidence="3 4">DJ57</strain>
    </source>
</reference>
<keyword evidence="1" id="KW-0472">Membrane</keyword>
<keyword evidence="4" id="KW-1185">Reference proteome</keyword>
<evidence type="ECO:0000313" key="3">
    <source>
        <dbReference type="EMBL" id="OQP59692.1"/>
    </source>
</evidence>
<organism evidence="3 4">
    <name type="scientific">Niastella vici</name>
    <dbReference type="NCBI Taxonomy" id="1703345"/>
    <lineage>
        <taxon>Bacteria</taxon>
        <taxon>Pseudomonadati</taxon>
        <taxon>Bacteroidota</taxon>
        <taxon>Chitinophagia</taxon>
        <taxon>Chitinophagales</taxon>
        <taxon>Chitinophagaceae</taxon>
        <taxon>Niastella</taxon>
    </lineage>
</organism>
<dbReference type="STRING" id="1703345.A3860_36600"/>
<feature type="transmembrane region" description="Helical" evidence="1">
    <location>
        <begin position="30"/>
        <end position="56"/>
    </location>
</feature>
<dbReference type="InterPro" id="IPR050879">
    <property type="entry name" value="Acyltransferase_3"/>
</dbReference>
<evidence type="ECO:0000313" key="4">
    <source>
        <dbReference type="Proteomes" id="UP000192796"/>
    </source>
</evidence>
<feature type="transmembrane region" description="Helical" evidence="1">
    <location>
        <begin position="77"/>
        <end position="96"/>
    </location>
</feature>
<dbReference type="PANTHER" id="PTHR23028">
    <property type="entry name" value="ACETYLTRANSFERASE"/>
    <property type="match status" value="1"/>
</dbReference>
<dbReference type="PANTHER" id="PTHR23028:SF131">
    <property type="entry name" value="BLR2367 PROTEIN"/>
    <property type="match status" value="1"/>
</dbReference>
<name>A0A1V9FMX3_9BACT</name>
<feature type="transmembrane region" description="Helical" evidence="1">
    <location>
        <begin position="324"/>
        <end position="342"/>
    </location>
</feature>
<feature type="domain" description="Acyltransferase 3" evidence="2">
    <location>
        <begin position="1"/>
        <end position="337"/>
    </location>
</feature>
<feature type="transmembrane region" description="Helical" evidence="1">
    <location>
        <begin position="254"/>
        <end position="271"/>
    </location>
</feature>
<gene>
    <name evidence="3" type="ORF">A3860_36600</name>
</gene>
<dbReference type="GO" id="GO:0016747">
    <property type="term" value="F:acyltransferase activity, transferring groups other than amino-acyl groups"/>
    <property type="evidence" value="ECO:0007669"/>
    <property type="project" value="InterPro"/>
</dbReference>
<feature type="transmembrane region" description="Helical" evidence="1">
    <location>
        <begin position="160"/>
        <end position="178"/>
    </location>
</feature>
<dbReference type="InterPro" id="IPR002656">
    <property type="entry name" value="Acyl_transf_3_dom"/>
</dbReference>
<evidence type="ECO:0000256" key="1">
    <source>
        <dbReference type="SAM" id="Phobius"/>
    </source>
</evidence>
<dbReference type="GO" id="GO:0016020">
    <property type="term" value="C:membrane"/>
    <property type="evidence" value="ECO:0007669"/>
    <property type="project" value="TreeGrafter"/>
</dbReference>
<feature type="transmembrane region" description="Helical" evidence="1">
    <location>
        <begin position="292"/>
        <end position="312"/>
    </location>
</feature>
<evidence type="ECO:0000259" key="2">
    <source>
        <dbReference type="Pfam" id="PF01757"/>
    </source>
</evidence>
<sequence length="383" mass="43693">MRAVAALLVVYEHSMDVQMKFGKSWEQNIYHLKGFGCIGVDLFFVISGFIITYVANRYRGIAQGFQFLEKRFYRINPVYYIATILCLGVYLLQLNVNHTSIDSTFRKTMSSLLDSLLIFPTSGDIDFFVPLLIVGWTLSFEWLFYIFFFFLILCNIKRKAIYLSSLILLLIGTGQLLQSEDLRLQFITNPIMLEFVLGVIICQLYLNNIKIPSWMAAAGLAAGLISYGLLIRFGYGNVWYYLDTISGKASLNKFLLWGLPSGCIVTGCVSLEKNGKLSWLFNNRWSLLLGDASYSLYLIHYIVLNALFTMYFKTKFFLNGDAMIWLQLIVATIISVVFYKLIETPLLKLMHKHSIIDKLITSNSKVESAKKKGIIQQAEPVIS</sequence>
<feature type="transmembrane region" description="Helical" evidence="1">
    <location>
        <begin position="127"/>
        <end position="153"/>
    </location>
</feature>
<dbReference type="AlphaFoldDB" id="A0A1V9FMX3"/>
<protein>
    <recommendedName>
        <fullName evidence="2">Acyltransferase 3 domain-containing protein</fullName>
    </recommendedName>
</protein>
<accession>A0A1V9FMX3</accession>
<dbReference type="Pfam" id="PF01757">
    <property type="entry name" value="Acyl_transf_3"/>
    <property type="match status" value="1"/>
</dbReference>
<feature type="transmembrane region" description="Helical" evidence="1">
    <location>
        <begin position="213"/>
        <end position="234"/>
    </location>
</feature>
<comment type="caution">
    <text evidence="3">The sequence shown here is derived from an EMBL/GenBank/DDBJ whole genome shotgun (WGS) entry which is preliminary data.</text>
</comment>
<proteinExistence type="predicted"/>
<feature type="transmembrane region" description="Helical" evidence="1">
    <location>
        <begin position="184"/>
        <end position="206"/>
    </location>
</feature>
<dbReference type="Proteomes" id="UP000192796">
    <property type="component" value="Unassembled WGS sequence"/>
</dbReference>
<dbReference type="GO" id="GO:0000271">
    <property type="term" value="P:polysaccharide biosynthetic process"/>
    <property type="evidence" value="ECO:0007669"/>
    <property type="project" value="TreeGrafter"/>
</dbReference>